<sequence length="1189" mass="122552">MDKQARYEIRADVKGRESILGLADDLEGVSKVLSEDLSKQATATAARLRELAEQDAAISAFNRLQAEAREAGRALKTAETEASNFGKQVTAMGPPTAQEAAALQRLQSAAEAARTTFGQQQQALAGAQSELQRYGIAGQNAQAAQQRLRQEVALVRDSVQGLVPAYQGAATGAQNAGTSMGRSHRAIGDGVESISQQLSRLQSFYAGFAGLQGFKVIAADLAKTADEVNNLQARLKLVTGEGDNFTRSWQGVTEVALRTHSALEETGVLFSRLAQAGKDAGLSTAQASAQSLALTETINQAIQLSGAGAQASSAAITQLVQGLQGGALRGDEFNSVMEQSPRLARALADGLGVTTGELRKMAEAGLLTSDTVIKALKGQSQTVAGEFAKLPPTVGRALQDLSTQWTLYVGETDKATGASAAAAKGIEALASNLRTVAGLLIDAGQAVAAFSALRLAQHFLGIGAAAQGVATATAASTAATAANTAATAQNTVAIATNAATKVANTAATSANATANAAAALSTNRFAGAFSGLGAQVRAASGAVSAGTGVLGRFAGMLGGLPTFALVAIAANFKDIGTWIGESAAKLTGYKDRTEELARAEKLQADIAKEAAADRERLAVSIQVAIDRTFDLSTAARTSVTEFEKLTKEGNSTAEALKKATDSFDLNKAQGIRDFSAALEKLSADGKITVTELQAAWAQALNGKDLADFEIKARMAFGAARAEAEKAAVAVQAAIARGVNGDELTALKAKAEATFAVLTRESSRAAQLTDSLLREAVRRTGLEYEQLQGKIGSVSRSAINDVEAIVNGLDSLKAQGVDTGRVLVASLSKAIETADGQAAIDNLRGRIEQLRKLLGDKITDGLLDQAREKANELKDAMDKATPAINSVREAMKQLGITSDESLKKTAANAKEAYDTLTASGTASARELGEGFRKAAEAAIAANKGIAPAWVEGQAAVRGFKVVTDEAGKSSLELANAVDRSAASMRSGVSAASANTAAVRDMGNAYTDAGAKALAAQGQFLAAAAAQKSADTSASSITNRPQSENQFAWTRLAIVDWLKQAGLDDETAKQISGEFVDNEGNVPYINNGGQIKYAGRNSTMTQALSKAAEKSLFASKQSTSQPTTPTTPTTPTPTTPGGGGGGGATYVNNITINGAGDWGVVRGTTRHVDAQSAQTEIDLLRDLAQAKGAAI</sequence>
<dbReference type="EMBL" id="FMZC01000023">
    <property type="protein sequence ID" value="SDE63963.1"/>
    <property type="molecule type" value="Genomic_DNA"/>
</dbReference>
<dbReference type="AlphaFoldDB" id="A0A1G7EJT8"/>
<evidence type="ECO:0000313" key="4">
    <source>
        <dbReference type="Proteomes" id="UP000198781"/>
    </source>
</evidence>
<proteinExistence type="predicted"/>
<evidence type="ECO:0000259" key="2">
    <source>
        <dbReference type="Pfam" id="PF20155"/>
    </source>
</evidence>
<dbReference type="STRING" id="187868.SAMN05192589_12351"/>
<gene>
    <name evidence="3" type="ORF">SAMN05192589_12351</name>
</gene>
<evidence type="ECO:0000256" key="1">
    <source>
        <dbReference type="SAM" id="MobiDB-lite"/>
    </source>
</evidence>
<reference evidence="3 4" key="1">
    <citation type="submission" date="2016-10" db="EMBL/GenBank/DDBJ databases">
        <authorList>
            <person name="de Groot N.N."/>
        </authorList>
    </citation>
    <scope>NUCLEOTIDE SEQUENCE [LARGE SCALE GENOMIC DNA]</scope>
    <source>
        <strain evidence="3 4">DSM 16619</strain>
    </source>
</reference>
<evidence type="ECO:0000313" key="3">
    <source>
        <dbReference type="EMBL" id="SDE63963.1"/>
    </source>
</evidence>
<name>A0A1G7EJT8_9BURK</name>
<feature type="region of interest" description="Disordered" evidence="1">
    <location>
        <begin position="1104"/>
        <end position="1143"/>
    </location>
</feature>
<dbReference type="NCBIfam" id="TIGR02675">
    <property type="entry name" value="tape_meas_nterm"/>
    <property type="match status" value="1"/>
</dbReference>
<dbReference type="RefSeq" id="WP_092745983.1">
    <property type="nucleotide sequence ID" value="NZ_FMZC01000023.1"/>
</dbReference>
<keyword evidence="4" id="KW-1185">Reference proteome</keyword>
<dbReference type="Proteomes" id="UP000198781">
    <property type="component" value="Unassembled WGS sequence"/>
</dbReference>
<dbReference type="Pfam" id="PF20155">
    <property type="entry name" value="TMP_3"/>
    <property type="match status" value="1"/>
</dbReference>
<feature type="domain" description="Tape measure protein N-terminal" evidence="2">
    <location>
        <begin position="221"/>
        <end position="414"/>
    </location>
</feature>
<accession>A0A1G7EJT8</accession>
<dbReference type="OrthoDB" id="363355at2"/>
<protein>
    <submittedName>
        <fullName evidence="3">Tape measure domain-containing protein</fullName>
    </submittedName>
</protein>
<organism evidence="3 4">
    <name type="scientific">Paracidovorax valerianellae</name>
    <dbReference type="NCBI Taxonomy" id="187868"/>
    <lineage>
        <taxon>Bacteria</taxon>
        <taxon>Pseudomonadati</taxon>
        <taxon>Pseudomonadota</taxon>
        <taxon>Betaproteobacteria</taxon>
        <taxon>Burkholderiales</taxon>
        <taxon>Comamonadaceae</taxon>
        <taxon>Paracidovorax</taxon>
    </lineage>
</organism>
<dbReference type="InterPro" id="IPR013491">
    <property type="entry name" value="Tape_meas_N"/>
</dbReference>